<dbReference type="InterPro" id="IPR011762">
    <property type="entry name" value="COA_CT_N"/>
</dbReference>
<keyword evidence="8" id="KW-0511">Multifunctional enzyme</keyword>
<keyword evidence="6 9" id="KW-0067">ATP-binding</keyword>
<comment type="pathway">
    <text evidence="2">Lipid metabolism; malonyl-CoA biosynthesis; malonyl-CoA from acetyl-CoA: step 1/1.</text>
</comment>
<dbReference type="SMART" id="SM00878">
    <property type="entry name" value="Biotin_carb_C"/>
    <property type="match status" value="1"/>
</dbReference>
<proteinExistence type="predicted"/>
<feature type="domain" description="CoA carboxyltransferase N-terminal" evidence="13">
    <location>
        <begin position="1019"/>
        <end position="1346"/>
    </location>
</feature>
<dbReference type="Gene3D" id="2.40.460.10">
    <property type="entry name" value="Biotin dependent carboxylase carboxyltransferase"/>
    <property type="match status" value="1"/>
</dbReference>
<dbReference type="InterPro" id="IPR034733">
    <property type="entry name" value="AcCoA_carboxyl_beta"/>
</dbReference>
<feature type="domain" description="ATP-grasp" evidence="11">
    <location>
        <begin position="185"/>
        <end position="375"/>
    </location>
</feature>
<evidence type="ECO:0000256" key="4">
    <source>
        <dbReference type="ARBA" id="ARBA00022598"/>
    </source>
</evidence>
<keyword evidence="4" id="KW-0436">Ligase</keyword>
<dbReference type="STRING" id="1561998.A0A1I7T0B6"/>
<evidence type="ECO:0000259" key="10">
    <source>
        <dbReference type="PROSITE" id="PS50968"/>
    </source>
</evidence>
<dbReference type="InterPro" id="IPR016185">
    <property type="entry name" value="PreATP-grasp_dom_sf"/>
</dbReference>
<evidence type="ECO:0000256" key="3">
    <source>
        <dbReference type="ARBA" id="ARBA00013058"/>
    </source>
</evidence>
<keyword evidence="5 9" id="KW-0547">Nucleotide-binding</keyword>
<feature type="domain" description="CoA carboxyltransferase C-terminal" evidence="14">
    <location>
        <begin position="1357"/>
        <end position="1632"/>
    </location>
</feature>
<dbReference type="PROSITE" id="PS00866">
    <property type="entry name" value="CPSASE_1"/>
    <property type="match status" value="1"/>
</dbReference>
<dbReference type="PROSITE" id="PS50989">
    <property type="entry name" value="COA_CT_CTER"/>
    <property type="match status" value="1"/>
</dbReference>
<reference evidence="16" key="1">
    <citation type="submission" date="2016-11" db="UniProtKB">
        <authorList>
            <consortium name="WormBaseParasite"/>
        </authorList>
    </citation>
    <scope>IDENTIFICATION</scope>
</reference>
<dbReference type="SUPFAM" id="SSF56059">
    <property type="entry name" value="Glutathione synthetase ATP-binding domain-like"/>
    <property type="match status" value="1"/>
</dbReference>
<dbReference type="InterPro" id="IPR011763">
    <property type="entry name" value="COA_CT_C"/>
</dbReference>
<comment type="cofactor">
    <cofactor evidence="1">
        <name>biotin</name>
        <dbReference type="ChEBI" id="CHEBI:57586"/>
    </cofactor>
</comment>
<dbReference type="GO" id="GO:2001295">
    <property type="term" value="P:malonyl-CoA biosynthetic process"/>
    <property type="evidence" value="ECO:0007669"/>
    <property type="project" value="UniProtKB-UniPathway"/>
</dbReference>
<dbReference type="Gene3D" id="3.90.226.10">
    <property type="entry name" value="2-enoyl-CoA Hydratase, Chain A, domain 1"/>
    <property type="match status" value="2"/>
</dbReference>
<dbReference type="GO" id="GO:0005739">
    <property type="term" value="C:mitochondrion"/>
    <property type="evidence" value="ECO:0007669"/>
    <property type="project" value="TreeGrafter"/>
</dbReference>
<evidence type="ECO:0000256" key="1">
    <source>
        <dbReference type="ARBA" id="ARBA00001953"/>
    </source>
</evidence>
<evidence type="ECO:0000256" key="8">
    <source>
        <dbReference type="ARBA" id="ARBA00023268"/>
    </source>
</evidence>
<dbReference type="Gene3D" id="3.30.470.20">
    <property type="entry name" value="ATP-grasp fold, B domain"/>
    <property type="match status" value="1"/>
</dbReference>
<dbReference type="Gene3D" id="3.40.50.20">
    <property type="match status" value="1"/>
</dbReference>
<dbReference type="Pfam" id="PF00364">
    <property type="entry name" value="Biotin_lipoyl"/>
    <property type="match status" value="1"/>
</dbReference>
<dbReference type="Pfam" id="PF01039">
    <property type="entry name" value="Carboxyl_trans"/>
    <property type="match status" value="1"/>
</dbReference>
<dbReference type="Gene3D" id="3.30.1490.20">
    <property type="entry name" value="ATP-grasp fold, A domain"/>
    <property type="match status" value="1"/>
</dbReference>
<dbReference type="InterPro" id="IPR049076">
    <property type="entry name" value="ACCA"/>
</dbReference>
<protein>
    <recommendedName>
        <fullName evidence="3">acetyl-CoA carboxylase</fullName>
        <ecNumber evidence="3">6.4.1.2</ecNumber>
    </recommendedName>
</protein>
<dbReference type="SUPFAM" id="SSF52096">
    <property type="entry name" value="ClpP/crotonase"/>
    <property type="match status" value="2"/>
</dbReference>
<feature type="domain" description="Biotin carboxylation" evidence="12">
    <location>
        <begin position="29"/>
        <end position="515"/>
    </location>
</feature>
<dbReference type="PROSITE" id="PS50980">
    <property type="entry name" value="COA_CT_NTER"/>
    <property type="match status" value="1"/>
</dbReference>
<dbReference type="InterPro" id="IPR011054">
    <property type="entry name" value="Rudment_hybrid_motif"/>
</dbReference>
<evidence type="ECO:0000256" key="5">
    <source>
        <dbReference type="ARBA" id="ARBA00022741"/>
    </source>
</evidence>
<dbReference type="Pfam" id="PF00289">
    <property type="entry name" value="Biotin_carb_N"/>
    <property type="match status" value="1"/>
</dbReference>
<dbReference type="PANTHER" id="PTHR45728">
    <property type="entry name" value="ACETYL-COA CARBOXYLASE, ISOFORM A"/>
    <property type="match status" value="1"/>
</dbReference>
<dbReference type="SUPFAM" id="SSF51246">
    <property type="entry name" value="Rudiment single hybrid motif"/>
    <property type="match status" value="1"/>
</dbReference>
<dbReference type="Gene3D" id="3.90.1770.10">
    <property type="entry name" value="PreATP-grasp domain"/>
    <property type="match status" value="1"/>
</dbReference>
<dbReference type="InterPro" id="IPR000089">
    <property type="entry name" value="Biotin_lipoyl"/>
</dbReference>
<sequence length="1694" mass="191588">MSDLGEENCSDPPINRIDEFVRQFEKGRSIKRVLIANNGLAAMKCLISIRQWLQNQFDTSDIVTLICIATEDEMKSASHYLKLADEIIMAPSGANSKNFANVEVITRLAIESRADAVYVGWGHASENPELCRRLRKNNIIFIGPSEKSIIASGDKIISTIIAQSIGMPTVTWSGSDVKVKECVDFEHFHELRAQATIKTAKEGFEAIKKYQIGVPMMIKASEGGGGKGIRKCERMEDFEKLFKDVEMEVPNSPIFLMKCMEGARHVEIQIVGDQHGEVVALSSRDCTIQRRCQKVIEEAPATIVPEDVMRNMKRDAIAFANFVDYYSAGTVELLFVPSTSQYFFLELNPRLQVEHPCTESICDVNVPSLQFQIAMGRKLKDIPSIKRFKDKELRGENGKIHCMAARVTCEDPNDRFLPSTGTVKSLKFNSTSKAWAYFSLTDGSTVHEFADSQIGHVFARGRDRSEAIANLKHALNNLKIDATFPTQSAYLIDLLSLEKFKSNQYDTQWLDQRIARREGQRHTLPIEHLIAVSAAAIGRSKIRKSFEIYENHLKTGKILLPVELSRSAEAELQINNIKFSVKVFEETQFKYQLRLGDQETTVEMLKYGSHNLAIHQGKSMDYSLEETNDYYSIKISGNKLKFSKTDNNDVTCLRSPYTGKFLEYKVQPGEFVQVGQTYAQIESMKMVFDVVTKVAPGRLIPIAKEGDLISPGSLLGRLEIDKHIQDQLTTSEKFTGKMNEWRVKEKTDFEKAKLIMEGRGSMDYSIDNLIRNLFSEYSDERGDDVSSSNSEIVQLLEIFLDTERYFDARDGFDESVQDMLHENPSFGDVVDKIHSNTHLKVKERLVVGILETLSAESEISEDLKVILQKMFNMKQLKTISPLAAKILYRISENQEFSVENCRIDILKSTFSNDVASMRFRSATSSSETEFSEKVHEALVEFACVSTEHKNIKFVSNRIEISIFDSDFLISDLEGIILDEQKRLEEAEVREIIIYETSKKWRFSNDIGVFFCEQLDASVDFTAPQKRDLKRSLARQNRTTYIYDFPIIFASVASGSTSPEDWISRIQIQELVVNENHQLEAISDPEELERRATNSLNTCSVVAWLVNLEIKIGCNQEFVLIGNDVTHQVGSFAQPEHRLFEMASKLAREKKIPRINISCNSGARIGLARDVLDILKVKLKPNGHDFDYVYVDSSEKERLGDQIVYEEHGDELKLVAVKGKKDEYIGVENLMGSGAIGGETSRAYREIPTYCYVTGRSVGIGAYTARLARRIIQHEKSHLILTGATALNTLLGKKVYASNNRLGGIEIMSNNGIAHATVSSDIEGVRKLVHWLQYLPVKQTEFPFFKCLKNPSPWRLEEVDVTKEEMHLDVRNIIVKAGKQGIFDTGSFDEIRTSWAASIVTGRAKLNGMPVGVIASQWKLFEKRQLADESVDNGEETTVTRAGQVWYPDSAFKTSQAISDFNRESIPLVMIASLRGFSGGRKDMSDQVLTFGAHIIDELSQYQQPVIIYIPAGGELRGGAWAVVDSNVNRGFVHVIADESCRGGILEPNAIVGIKIRDAQIGKIMERSGVSRGAEDSVKSAFKKACVEFADMHDRWQRMEYIGAIRQVTSLSETREVFWRILRHEMILIEISNKYRNAPIFPKPTRSEALEWIQSKIGDNQDLQNYYENCFHNDVTREIQESKQRFEELCATWQN</sequence>
<dbReference type="InterPro" id="IPR005482">
    <property type="entry name" value="Biotin_COase_C"/>
</dbReference>
<dbReference type="GO" id="GO:0006633">
    <property type="term" value="P:fatty acid biosynthetic process"/>
    <property type="evidence" value="ECO:0007669"/>
    <property type="project" value="TreeGrafter"/>
</dbReference>
<dbReference type="PROSITE" id="PS50979">
    <property type="entry name" value="BC"/>
    <property type="match status" value="1"/>
</dbReference>
<evidence type="ECO:0000256" key="7">
    <source>
        <dbReference type="ARBA" id="ARBA00023267"/>
    </source>
</evidence>
<dbReference type="EC" id="6.4.1.2" evidence="3"/>
<dbReference type="InterPro" id="IPR013815">
    <property type="entry name" value="ATP_grasp_subdomain_1"/>
</dbReference>
<dbReference type="InterPro" id="IPR011761">
    <property type="entry name" value="ATP-grasp"/>
</dbReference>
<dbReference type="WBParaSite" id="Csp11.Scaffold441.g1189.t1">
    <property type="protein sequence ID" value="Csp11.Scaffold441.g1189.t1"/>
    <property type="gene ID" value="Csp11.Scaffold441.g1189"/>
</dbReference>
<feature type="domain" description="Lipoyl-binding" evidence="10">
    <location>
        <begin position="643"/>
        <end position="719"/>
    </location>
</feature>
<dbReference type="InterPro" id="IPR011053">
    <property type="entry name" value="Single_hybrid_motif"/>
</dbReference>
<dbReference type="CDD" id="cd06850">
    <property type="entry name" value="biotinyl_domain"/>
    <property type="match status" value="1"/>
</dbReference>
<dbReference type="PANTHER" id="PTHR45728:SF2">
    <property type="entry name" value="ACETYL-COA CARBOXYLASE"/>
    <property type="match status" value="1"/>
</dbReference>
<evidence type="ECO:0000259" key="12">
    <source>
        <dbReference type="PROSITE" id="PS50979"/>
    </source>
</evidence>
<dbReference type="PROSITE" id="PS50968">
    <property type="entry name" value="BIOTINYL_LIPOYL"/>
    <property type="match status" value="1"/>
</dbReference>
<dbReference type="FunFam" id="3.30.1490.20:FF:000003">
    <property type="entry name" value="acetyl-CoA carboxylase isoform X1"/>
    <property type="match status" value="1"/>
</dbReference>
<dbReference type="SUPFAM" id="SSF52440">
    <property type="entry name" value="PreATP-grasp domain"/>
    <property type="match status" value="1"/>
</dbReference>
<dbReference type="GO" id="GO:0005524">
    <property type="term" value="F:ATP binding"/>
    <property type="evidence" value="ECO:0007669"/>
    <property type="project" value="UniProtKB-UniRule"/>
</dbReference>
<evidence type="ECO:0000259" key="14">
    <source>
        <dbReference type="PROSITE" id="PS50989"/>
    </source>
</evidence>
<dbReference type="InterPro" id="IPR005479">
    <property type="entry name" value="CPAse_ATP-bd"/>
</dbReference>
<dbReference type="Proteomes" id="UP000095282">
    <property type="component" value="Unplaced"/>
</dbReference>
<dbReference type="eggNOG" id="KOG0368">
    <property type="taxonomic scope" value="Eukaryota"/>
</dbReference>
<dbReference type="GO" id="GO:0003989">
    <property type="term" value="F:acetyl-CoA carboxylase activity"/>
    <property type="evidence" value="ECO:0007669"/>
    <property type="project" value="UniProtKB-EC"/>
</dbReference>
<dbReference type="PROSITE" id="PS50975">
    <property type="entry name" value="ATP_GRASP"/>
    <property type="match status" value="1"/>
</dbReference>
<evidence type="ECO:0000259" key="13">
    <source>
        <dbReference type="PROSITE" id="PS50980"/>
    </source>
</evidence>
<dbReference type="InterPro" id="IPR005481">
    <property type="entry name" value="BC-like_N"/>
</dbReference>
<dbReference type="Gene3D" id="2.40.50.100">
    <property type="match status" value="1"/>
</dbReference>
<dbReference type="UniPathway" id="UPA00655">
    <property type="reaction ID" value="UER00711"/>
</dbReference>
<name>A0A1I7T0B6_9PELO</name>
<dbReference type="FunFam" id="2.40.50.100:FF:000005">
    <property type="entry name" value="Acetyl-CoA carboxylase 1"/>
    <property type="match status" value="1"/>
</dbReference>
<evidence type="ECO:0000259" key="11">
    <source>
        <dbReference type="PROSITE" id="PS50975"/>
    </source>
</evidence>
<evidence type="ECO:0000256" key="2">
    <source>
        <dbReference type="ARBA" id="ARBA00004956"/>
    </source>
</evidence>
<keyword evidence="7" id="KW-0092">Biotin</keyword>
<evidence type="ECO:0000313" key="16">
    <source>
        <dbReference type="WBParaSite" id="Csp11.Scaffold441.g1189.t1"/>
    </source>
</evidence>
<evidence type="ECO:0000256" key="9">
    <source>
        <dbReference type="PROSITE-ProRule" id="PRU00409"/>
    </source>
</evidence>
<dbReference type="InterPro" id="IPR011764">
    <property type="entry name" value="Biotin_carboxylation_dom"/>
</dbReference>
<dbReference type="GO" id="GO:0046872">
    <property type="term" value="F:metal ion binding"/>
    <property type="evidence" value="ECO:0007669"/>
    <property type="project" value="InterPro"/>
</dbReference>
<keyword evidence="15" id="KW-1185">Reference proteome</keyword>
<dbReference type="SUPFAM" id="SSF51230">
    <property type="entry name" value="Single hybrid motif"/>
    <property type="match status" value="1"/>
</dbReference>
<accession>A0A1I7T0B6</accession>
<dbReference type="InterPro" id="IPR029045">
    <property type="entry name" value="ClpP/crotonase-like_dom_sf"/>
</dbReference>
<evidence type="ECO:0000313" key="15">
    <source>
        <dbReference type="Proteomes" id="UP000095282"/>
    </source>
</evidence>
<dbReference type="PROSITE" id="PS00867">
    <property type="entry name" value="CPSASE_2"/>
    <property type="match status" value="1"/>
</dbReference>
<dbReference type="Pfam" id="PF02786">
    <property type="entry name" value="CPSase_L_D2"/>
    <property type="match status" value="1"/>
</dbReference>
<dbReference type="Pfam" id="PF02785">
    <property type="entry name" value="Biotin_carb_C"/>
    <property type="match status" value="1"/>
</dbReference>
<evidence type="ECO:0000256" key="6">
    <source>
        <dbReference type="ARBA" id="ARBA00022840"/>
    </source>
</evidence>
<organism evidence="15 16">
    <name type="scientific">Caenorhabditis tropicalis</name>
    <dbReference type="NCBI Taxonomy" id="1561998"/>
    <lineage>
        <taxon>Eukaryota</taxon>
        <taxon>Metazoa</taxon>
        <taxon>Ecdysozoa</taxon>
        <taxon>Nematoda</taxon>
        <taxon>Chromadorea</taxon>
        <taxon>Rhabditida</taxon>
        <taxon>Rhabditina</taxon>
        <taxon>Rhabditomorpha</taxon>
        <taxon>Rhabditoidea</taxon>
        <taxon>Rhabditidae</taxon>
        <taxon>Peloderinae</taxon>
        <taxon>Caenorhabditis</taxon>
    </lineage>
</organism>